<gene>
    <name evidence="2" type="ORF">EGT73_17205</name>
</gene>
<dbReference type="Proteomes" id="UP000277537">
    <property type="component" value="Unassembled WGS sequence"/>
</dbReference>
<evidence type="ECO:0000259" key="1">
    <source>
        <dbReference type="Pfam" id="PF07510"/>
    </source>
</evidence>
<dbReference type="AlphaFoldDB" id="A0A3R9EDA9"/>
<dbReference type="PANTHER" id="PTHR35149">
    <property type="entry name" value="SLL5132 PROTEIN"/>
    <property type="match status" value="1"/>
</dbReference>
<dbReference type="RefSeq" id="WP_125274968.1">
    <property type="nucleotide sequence ID" value="NZ_RHXE01000071.1"/>
</dbReference>
<proteinExistence type="predicted"/>
<dbReference type="PANTHER" id="PTHR35149:SF2">
    <property type="entry name" value="DUF262 DOMAIN-CONTAINING PROTEIN"/>
    <property type="match status" value="1"/>
</dbReference>
<protein>
    <submittedName>
        <fullName evidence="2">HNH endonuclease</fullName>
    </submittedName>
</protein>
<feature type="domain" description="GmrSD restriction endonucleases C-terminal" evidence="1">
    <location>
        <begin position="191"/>
        <end position="326"/>
    </location>
</feature>
<name>A0A3R9EDA9_ACIJO</name>
<evidence type="ECO:0000313" key="3">
    <source>
        <dbReference type="Proteomes" id="UP000277537"/>
    </source>
</evidence>
<keyword evidence="2" id="KW-0378">Hydrolase</keyword>
<evidence type="ECO:0000313" key="2">
    <source>
        <dbReference type="EMBL" id="RSE17414.1"/>
    </source>
</evidence>
<dbReference type="GO" id="GO:0004519">
    <property type="term" value="F:endonuclease activity"/>
    <property type="evidence" value="ECO:0007669"/>
    <property type="project" value="UniProtKB-KW"/>
</dbReference>
<dbReference type="Pfam" id="PF07510">
    <property type="entry name" value="GmrSD_C"/>
    <property type="match status" value="1"/>
</dbReference>
<keyword evidence="2" id="KW-0255">Endonuclease</keyword>
<accession>A0A3R9EDA9</accession>
<organism evidence="2 3">
    <name type="scientific">Acinetobacter johnsonii</name>
    <dbReference type="NCBI Taxonomy" id="40214"/>
    <lineage>
        <taxon>Bacteria</taxon>
        <taxon>Pseudomonadati</taxon>
        <taxon>Pseudomonadota</taxon>
        <taxon>Gammaproteobacteria</taxon>
        <taxon>Moraxellales</taxon>
        <taxon>Moraxellaceae</taxon>
        <taxon>Acinetobacter</taxon>
    </lineage>
</organism>
<reference evidence="2 3" key="1">
    <citation type="submission" date="2018-10" db="EMBL/GenBank/DDBJ databases">
        <title>Transmission dynamics of multidrug resistant bacteria on intensive care unit surfaces.</title>
        <authorList>
            <person name="D'Souza A.W."/>
            <person name="Potter R.F."/>
            <person name="Wallace M."/>
            <person name="Shupe A."/>
            <person name="Patel S."/>
            <person name="Sun S."/>
            <person name="Gul D."/>
            <person name="Kwon J.H."/>
            <person name="Andleeb S."/>
            <person name="Burnham C.-A.D."/>
            <person name="Dantas G."/>
        </authorList>
    </citation>
    <scope>NUCLEOTIDE SEQUENCE [LARGE SCALE GENOMIC DNA]</scope>
    <source>
        <strain evidence="2 3">AJ_385</strain>
    </source>
</reference>
<keyword evidence="2" id="KW-0540">Nuclease</keyword>
<dbReference type="EMBL" id="RHXE01000071">
    <property type="protein sequence ID" value="RSE17414.1"/>
    <property type="molecule type" value="Genomic_DNA"/>
</dbReference>
<comment type="caution">
    <text evidence="2">The sequence shown here is derived from an EMBL/GenBank/DDBJ whole genome shotgun (WGS) entry which is preliminary data.</text>
</comment>
<sequence length="337" mass="39363">MKNYLFSVIHKHRSDEHELSDLERNWDNLVDRLGAESFPDFLRIFWNGRYQFVRNSELFKRVRENVSNRGDVFKLIRDMDEDIDIYLTLTSPSTATNFPMNIKKYAEQLKMFSVKQPYSLLMACYRHLEMTDFEKVVKACVNISFRYNVIGGLHTGDQERAYHKAAMILNSNTSEKFTSKIVIQLLESIYVKDDVFRASFADKTIKTTSARNKKVVTYIFNEIANHKSQVNLDLIDDKYTIEHIFPQNAESGWGDFEVPEASNMIYRLGNMTLCEKSLNQDMGNKPFQTKKDILVNSKLILNEEISQSSEWKPIDISNRQKRLAKVAAHIWRIDQLS</sequence>
<dbReference type="InterPro" id="IPR011089">
    <property type="entry name" value="GmrSD_C"/>
</dbReference>